<protein>
    <recommendedName>
        <fullName evidence="2">Myb-like domain-containing protein</fullName>
    </recommendedName>
</protein>
<sequence length="874" mass="96895">MARVAAGPTAVRRVTRSQSRELEDPSHGDELSLKTPSRDLGKGKSNANRLSVVAEESPATSRQTSASRLWSPMVPESPGFHEGQTNISGTTFLAHGSDSEDGEPDPALMGDALPDLQRAATTLMTLLVPQSSNPINIVKAAKQLNDPKNTQSKRLKRAGTKLLEDVKVYSHQTYIDVAEVSRLVPTVAPRGTAQPWTPLPILHKANCARLALDVLLTSIGTQAPAQTIRNLENKFPAPFVGSFVAGSSPRAAGTSATKKATFELALEIRTQFLIMELERRQGEKDFDPSSIMKGVFYDELTLDGENSEIGPASLRGFKLAGIFEDANGCLPEEFQDDVGDRISELDYELLDDDGAPNIKGLKGSYPWGKFMLRATRWIQKRDSEINEDLQRQPRFDQVQSLLEGEIQRRSTSELPAARESTAPRIDNRGTQESPLQDNRDTHVVNRTPQLHQDFDAAVPRPEATPQGPIPQLSQASPVKEPPRDPNRRKSSKIRFLNSNSMDVLKKREETRRQQDLSNLESQPTGRSSNAAGGDQQRFLFPSWESIIAGSRREKSPSRGETSRPHNEIPQSPEPRFPDYGDDSMFNHDEELDLGRSQRNEVLESTSPPGSARINQVSHNGRFFDSPRRTRGQGPSTRPAFIDRQINATRVSPVSQDTDPQSAERRQAQVNALQSRKRAREESPDFDSDSDSDSDDFDQDGREIDISDRRAQKPQQTRPVDKRPRNNDSPASGAGDQLQQSLVVYSQPAPNQSPRAVEVHSPPEPVSSGAPPSSQSRWTVRNVPGAGIGLPARPMTKKYSQEEDDRLIRLIESHGTKWAQIKREDELCPPSDGGPKLHYRTQVNLKDRARNLKIKFLREGLPLPANFDRVLGPKA</sequence>
<dbReference type="InterPro" id="IPR001005">
    <property type="entry name" value="SANT/Myb"/>
</dbReference>
<dbReference type="InterPro" id="IPR052833">
    <property type="entry name" value="Telomeric_DNA-bd_trans-reg"/>
</dbReference>
<dbReference type="AlphaFoldDB" id="A0A9W9GA76"/>
<dbReference type="OrthoDB" id="5398572at2759"/>
<name>A0A9W9GA76_9EURO</name>
<feature type="compositionally biased region" description="Acidic residues" evidence="1">
    <location>
        <begin position="683"/>
        <end position="697"/>
    </location>
</feature>
<evidence type="ECO:0000256" key="1">
    <source>
        <dbReference type="SAM" id="MobiDB-lite"/>
    </source>
</evidence>
<feature type="compositionally biased region" description="Basic and acidic residues" evidence="1">
    <location>
        <begin position="584"/>
        <end position="601"/>
    </location>
</feature>
<feature type="compositionally biased region" description="Polar residues" evidence="1">
    <location>
        <begin position="602"/>
        <end position="618"/>
    </location>
</feature>
<organism evidence="3 4">
    <name type="scientific">Penicillium alfredii</name>
    <dbReference type="NCBI Taxonomy" id="1506179"/>
    <lineage>
        <taxon>Eukaryota</taxon>
        <taxon>Fungi</taxon>
        <taxon>Dikarya</taxon>
        <taxon>Ascomycota</taxon>
        <taxon>Pezizomycotina</taxon>
        <taxon>Eurotiomycetes</taxon>
        <taxon>Eurotiomycetidae</taxon>
        <taxon>Eurotiales</taxon>
        <taxon>Aspergillaceae</taxon>
        <taxon>Penicillium</taxon>
    </lineage>
</organism>
<feature type="region of interest" description="Disordered" evidence="1">
    <location>
        <begin position="458"/>
        <end position="797"/>
    </location>
</feature>
<dbReference type="SUPFAM" id="SSF46689">
    <property type="entry name" value="Homeodomain-like"/>
    <property type="match status" value="1"/>
</dbReference>
<dbReference type="CDD" id="cd11660">
    <property type="entry name" value="SANT_TRF"/>
    <property type="match status" value="1"/>
</dbReference>
<feature type="compositionally biased region" description="Polar residues" evidence="1">
    <location>
        <begin position="58"/>
        <end position="68"/>
    </location>
</feature>
<keyword evidence="4" id="KW-1185">Reference proteome</keyword>
<dbReference type="PANTHER" id="PTHR47807">
    <property type="entry name" value="PROTEIN TBF1"/>
    <property type="match status" value="1"/>
</dbReference>
<dbReference type="Pfam" id="PF00249">
    <property type="entry name" value="Myb_DNA-binding"/>
    <property type="match status" value="1"/>
</dbReference>
<feature type="compositionally biased region" description="Polar residues" evidence="1">
    <location>
        <begin position="769"/>
        <end position="778"/>
    </location>
</feature>
<feature type="compositionally biased region" description="Polar residues" evidence="1">
    <location>
        <begin position="645"/>
        <end position="660"/>
    </location>
</feature>
<reference evidence="3" key="1">
    <citation type="submission" date="2022-11" db="EMBL/GenBank/DDBJ databases">
        <authorList>
            <person name="Petersen C."/>
        </authorList>
    </citation>
    <scope>NUCLEOTIDE SEQUENCE</scope>
    <source>
        <strain evidence="3">IBT 34128</strain>
    </source>
</reference>
<evidence type="ECO:0000313" key="4">
    <source>
        <dbReference type="Proteomes" id="UP001141434"/>
    </source>
</evidence>
<dbReference type="SMART" id="SM00717">
    <property type="entry name" value="SANT"/>
    <property type="match status" value="1"/>
</dbReference>
<proteinExistence type="predicted"/>
<reference evidence="3" key="2">
    <citation type="journal article" date="2023" name="IMA Fungus">
        <title>Comparative genomic study of the Penicillium genus elucidates a diverse pangenome and 15 lateral gene transfer events.</title>
        <authorList>
            <person name="Petersen C."/>
            <person name="Sorensen T."/>
            <person name="Nielsen M.R."/>
            <person name="Sondergaard T.E."/>
            <person name="Sorensen J.L."/>
            <person name="Fitzpatrick D.A."/>
            <person name="Frisvad J.C."/>
            <person name="Nielsen K.L."/>
        </authorList>
    </citation>
    <scope>NUCLEOTIDE SEQUENCE</scope>
    <source>
        <strain evidence="3">IBT 34128</strain>
    </source>
</reference>
<dbReference type="InterPro" id="IPR009057">
    <property type="entry name" value="Homeodomain-like_sf"/>
</dbReference>
<comment type="caution">
    <text evidence="3">The sequence shown here is derived from an EMBL/GenBank/DDBJ whole genome shotgun (WGS) entry which is preliminary data.</text>
</comment>
<evidence type="ECO:0000259" key="2">
    <source>
        <dbReference type="SMART" id="SM00717"/>
    </source>
</evidence>
<feature type="region of interest" description="Disordered" evidence="1">
    <location>
        <begin position="1"/>
        <end position="104"/>
    </location>
</feature>
<dbReference type="Proteomes" id="UP001141434">
    <property type="component" value="Unassembled WGS sequence"/>
</dbReference>
<accession>A0A9W9GA76</accession>
<gene>
    <name evidence="3" type="ORF">NUU61_000543</name>
</gene>
<feature type="compositionally biased region" description="Basic and acidic residues" evidence="1">
    <location>
        <begin position="18"/>
        <end position="42"/>
    </location>
</feature>
<dbReference type="PANTHER" id="PTHR47807:SF1">
    <property type="entry name" value="PROTEIN TBF1"/>
    <property type="match status" value="1"/>
</dbReference>
<dbReference type="GO" id="GO:0010833">
    <property type="term" value="P:telomere maintenance via telomere lengthening"/>
    <property type="evidence" value="ECO:0007669"/>
    <property type="project" value="TreeGrafter"/>
</dbReference>
<dbReference type="RefSeq" id="XP_056515977.1">
    <property type="nucleotide sequence ID" value="XM_056651127.1"/>
</dbReference>
<dbReference type="GeneID" id="81390295"/>
<feature type="compositionally biased region" description="Basic and acidic residues" evidence="1">
    <location>
        <begin position="503"/>
        <end position="514"/>
    </location>
</feature>
<evidence type="ECO:0000313" key="3">
    <source>
        <dbReference type="EMBL" id="KAJ5114784.1"/>
    </source>
</evidence>
<dbReference type="GO" id="GO:0003691">
    <property type="term" value="F:double-stranded telomeric DNA binding"/>
    <property type="evidence" value="ECO:0007669"/>
    <property type="project" value="TreeGrafter"/>
</dbReference>
<feature type="compositionally biased region" description="Polar residues" evidence="1">
    <location>
        <begin position="515"/>
        <end position="530"/>
    </location>
</feature>
<feature type="domain" description="Myb-like" evidence="2">
    <location>
        <begin position="794"/>
        <end position="854"/>
    </location>
</feature>
<dbReference type="EMBL" id="JAPMSZ010000001">
    <property type="protein sequence ID" value="KAJ5114784.1"/>
    <property type="molecule type" value="Genomic_DNA"/>
</dbReference>
<feature type="compositionally biased region" description="Basic and acidic residues" evidence="1">
    <location>
        <begin position="550"/>
        <end position="566"/>
    </location>
</feature>
<dbReference type="Gene3D" id="1.10.10.60">
    <property type="entry name" value="Homeodomain-like"/>
    <property type="match status" value="1"/>
</dbReference>
<feature type="region of interest" description="Disordered" evidence="1">
    <location>
        <begin position="404"/>
        <end position="441"/>
    </location>
</feature>
<feature type="compositionally biased region" description="Basic and acidic residues" evidence="1">
    <location>
        <begin position="698"/>
        <end position="710"/>
    </location>
</feature>
<feature type="compositionally biased region" description="Polar residues" evidence="1">
    <location>
        <begin position="736"/>
        <end position="753"/>
    </location>
</feature>